<proteinExistence type="predicted"/>
<dbReference type="EMBL" id="KV454002">
    <property type="protein sequence ID" value="ODQ48262.1"/>
    <property type="molecule type" value="Genomic_DNA"/>
</dbReference>
<dbReference type="RefSeq" id="XP_019019375.1">
    <property type="nucleotide sequence ID" value="XM_019159943.1"/>
</dbReference>
<reference evidence="2 3" key="1">
    <citation type="journal article" date="2016" name="Proc. Natl. Acad. Sci. U.S.A.">
        <title>Comparative genomics of biotechnologically important yeasts.</title>
        <authorList>
            <person name="Riley R."/>
            <person name="Haridas S."/>
            <person name="Wolfe K.H."/>
            <person name="Lopes M.R."/>
            <person name="Hittinger C.T."/>
            <person name="Goeker M."/>
            <person name="Salamov A.A."/>
            <person name="Wisecaver J.H."/>
            <person name="Long T.M."/>
            <person name="Calvey C.H."/>
            <person name="Aerts A.L."/>
            <person name="Barry K.W."/>
            <person name="Choi C."/>
            <person name="Clum A."/>
            <person name="Coughlan A.Y."/>
            <person name="Deshpande S."/>
            <person name="Douglass A.P."/>
            <person name="Hanson S.J."/>
            <person name="Klenk H.-P."/>
            <person name="LaButti K.M."/>
            <person name="Lapidus A."/>
            <person name="Lindquist E.A."/>
            <person name="Lipzen A.M."/>
            <person name="Meier-Kolthoff J.P."/>
            <person name="Ohm R.A."/>
            <person name="Otillar R.P."/>
            <person name="Pangilinan J.L."/>
            <person name="Peng Y."/>
            <person name="Rokas A."/>
            <person name="Rosa C.A."/>
            <person name="Scheuner C."/>
            <person name="Sibirny A.A."/>
            <person name="Slot J.C."/>
            <person name="Stielow J.B."/>
            <person name="Sun H."/>
            <person name="Kurtzman C.P."/>
            <person name="Blackwell M."/>
            <person name="Grigoriev I.V."/>
            <person name="Jeffries T.W."/>
        </authorList>
    </citation>
    <scope>NUCLEOTIDE SEQUENCE [LARGE SCALE GENOMIC DNA]</scope>
    <source>
        <strain evidence="2 3">NRRL Y-2026</strain>
    </source>
</reference>
<keyword evidence="3" id="KW-1185">Reference proteome</keyword>
<dbReference type="GeneID" id="30176630"/>
<accession>A0A1E3NQC9</accession>
<dbReference type="Proteomes" id="UP000094455">
    <property type="component" value="Unassembled WGS sequence"/>
</dbReference>
<feature type="region of interest" description="Disordered" evidence="1">
    <location>
        <begin position="14"/>
        <end position="34"/>
    </location>
</feature>
<evidence type="ECO:0000313" key="3">
    <source>
        <dbReference type="Proteomes" id="UP000094455"/>
    </source>
</evidence>
<name>A0A1E3NQC9_9ASCO</name>
<gene>
    <name evidence="2" type="ORF">PICMEDRAFT_125428</name>
</gene>
<protein>
    <submittedName>
        <fullName evidence="2">Uncharacterized protein</fullName>
    </submittedName>
</protein>
<dbReference type="AlphaFoldDB" id="A0A1E3NQC9"/>
<sequence length="161" mass="17034">MGLFPGICVNPTRQQAGGLPATTTRSADAEPVPDAGPMDMARARPMSILLSTSTSSLNVNNLVSFVNVIGNRDACLHVTYAKAGHACTYAKAGHVCKSHHVHLVPTIELSFRPPAKAPSGVQMPIVALSGQLPVPPSPASYMHVRETDLQVCVVPLLHMHN</sequence>
<evidence type="ECO:0000256" key="1">
    <source>
        <dbReference type="SAM" id="MobiDB-lite"/>
    </source>
</evidence>
<evidence type="ECO:0000313" key="2">
    <source>
        <dbReference type="EMBL" id="ODQ48262.1"/>
    </source>
</evidence>
<organism evidence="2 3">
    <name type="scientific">Pichia membranifaciens NRRL Y-2026</name>
    <dbReference type="NCBI Taxonomy" id="763406"/>
    <lineage>
        <taxon>Eukaryota</taxon>
        <taxon>Fungi</taxon>
        <taxon>Dikarya</taxon>
        <taxon>Ascomycota</taxon>
        <taxon>Saccharomycotina</taxon>
        <taxon>Pichiomycetes</taxon>
        <taxon>Pichiales</taxon>
        <taxon>Pichiaceae</taxon>
        <taxon>Pichia</taxon>
    </lineage>
</organism>
<feature type="compositionally biased region" description="Polar residues" evidence="1">
    <location>
        <begin position="14"/>
        <end position="26"/>
    </location>
</feature>